<name>A0ABR1LI47_9PEZI</name>
<dbReference type="RefSeq" id="XP_066653605.1">
    <property type="nucleotide sequence ID" value="XM_066796157.1"/>
</dbReference>
<reference evidence="3 4" key="1">
    <citation type="submission" date="2024-04" db="EMBL/GenBank/DDBJ databases">
        <title>Phyllosticta paracitricarpa is synonymous to the EU quarantine fungus P. citricarpa based on phylogenomic analyses.</title>
        <authorList>
            <consortium name="Lawrence Berkeley National Laboratory"/>
            <person name="Van ingen-buijs V.A."/>
            <person name="Van westerhoven A.C."/>
            <person name="Haridas S."/>
            <person name="Skiadas P."/>
            <person name="Martin F."/>
            <person name="Groenewald J.Z."/>
            <person name="Crous P.W."/>
            <person name="Seidl M.F."/>
        </authorList>
    </citation>
    <scope>NUCLEOTIDE SEQUENCE [LARGE SCALE GENOMIC DNA]</scope>
    <source>
        <strain evidence="3 4">CPC 17464</strain>
    </source>
</reference>
<proteinExistence type="predicted"/>
<accession>A0ABR1LI47</accession>
<dbReference type="GeneID" id="92029063"/>
<keyword evidence="2" id="KW-0812">Transmembrane</keyword>
<gene>
    <name evidence="3" type="ORF">J3D65DRAFT_427165</name>
</gene>
<evidence type="ECO:0000256" key="2">
    <source>
        <dbReference type="SAM" id="Phobius"/>
    </source>
</evidence>
<feature type="region of interest" description="Disordered" evidence="1">
    <location>
        <begin position="65"/>
        <end position="110"/>
    </location>
</feature>
<protein>
    <recommendedName>
        <fullName evidence="5">Secreted protein</fullName>
    </recommendedName>
</protein>
<sequence>MFSPLLVPSIAPTLSILGLVFSVSAMFFMPCSPFYGAGKPRGKGFPHLRPKCYCGRPIPHAGCLGDNFARPRSRGTGRSPATPSTKPDNFHVRRHREPTSTTTIASQKSA</sequence>
<feature type="transmembrane region" description="Helical" evidence="2">
    <location>
        <begin position="6"/>
        <end position="29"/>
    </location>
</feature>
<feature type="compositionally biased region" description="Polar residues" evidence="1">
    <location>
        <begin position="99"/>
        <end position="110"/>
    </location>
</feature>
<evidence type="ECO:0000256" key="1">
    <source>
        <dbReference type="SAM" id="MobiDB-lite"/>
    </source>
</evidence>
<keyword evidence="2" id="KW-1133">Transmembrane helix</keyword>
<evidence type="ECO:0000313" key="3">
    <source>
        <dbReference type="EMBL" id="KAK7534880.1"/>
    </source>
</evidence>
<dbReference type="Proteomes" id="UP001360953">
    <property type="component" value="Unassembled WGS sequence"/>
</dbReference>
<keyword evidence="4" id="KW-1185">Reference proteome</keyword>
<organism evidence="3 4">
    <name type="scientific">Phyllosticta citribraziliensis</name>
    <dbReference type="NCBI Taxonomy" id="989973"/>
    <lineage>
        <taxon>Eukaryota</taxon>
        <taxon>Fungi</taxon>
        <taxon>Dikarya</taxon>
        <taxon>Ascomycota</taxon>
        <taxon>Pezizomycotina</taxon>
        <taxon>Dothideomycetes</taxon>
        <taxon>Dothideomycetes incertae sedis</taxon>
        <taxon>Botryosphaeriales</taxon>
        <taxon>Phyllostictaceae</taxon>
        <taxon>Phyllosticta</taxon>
    </lineage>
</organism>
<evidence type="ECO:0000313" key="4">
    <source>
        <dbReference type="Proteomes" id="UP001360953"/>
    </source>
</evidence>
<keyword evidence="2" id="KW-0472">Membrane</keyword>
<dbReference type="EMBL" id="JBBPEH010000008">
    <property type="protein sequence ID" value="KAK7534880.1"/>
    <property type="molecule type" value="Genomic_DNA"/>
</dbReference>
<comment type="caution">
    <text evidence="3">The sequence shown here is derived from an EMBL/GenBank/DDBJ whole genome shotgun (WGS) entry which is preliminary data.</text>
</comment>
<evidence type="ECO:0008006" key="5">
    <source>
        <dbReference type="Google" id="ProtNLM"/>
    </source>
</evidence>